<dbReference type="Proteomes" id="UP000245680">
    <property type="component" value="Unassembled WGS sequence"/>
</dbReference>
<dbReference type="PANTHER" id="PTHR24422">
    <property type="entry name" value="CHEMOTAXIS PROTEIN METHYLTRANSFERASE"/>
    <property type="match status" value="1"/>
</dbReference>
<keyword evidence="3" id="KW-0489">Methyltransferase</keyword>
<evidence type="ECO:0000313" key="7">
    <source>
        <dbReference type="EMBL" id="PWR02594.1"/>
    </source>
</evidence>
<dbReference type="OrthoDB" id="9816309at2"/>
<dbReference type="InterPro" id="IPR022641">
    <property type="entry name" value="CheR_N"/>
</dbReference>
<dbReference type="InterPro" id="IPR036804">
    <property type="entry name" value="CheR_N_sf"/>
</dbReference>
<dbReference type="PROSITE" id="PS50123">
    <property type="entry name" value="CHER"/>
    <property type="match status" value="1"/>
</dbReference>
<dbReference type="Gene3D" id="3.40.50.150">
    <property type="entry name" value="Vaccinia Virus protein VP39"/>
    <property type="match status" value="1"/>
</dbReference>
<dbReference type="InterPro" id="IPR000780">
    <property type="entry name" value="CheR_MeTrfase"/>
</dbReference>
<organism evidence="7 8">
    <name type="scientific">Meridianimarinicoccus roseus</name>
    <dbReference type="NCBI Taxonomy" id="2072018"/>
    <lineage>
        <taxon>Bacteria</taxon>
        <taxon>Pseudomonadati</taxon>
        <taxon>Pseudomonadota</taxon>
        <taxon>Alphaproteobacteria</taxon>
        <taxon>Rhodobacterales</taxon>
        <taxon>Paracoccaceae</taxon>
        <taxon>Meridianimarinicoccus</taxon>
    </lineage>
</organism>
<sequence length="268" mass="30207">MIASDHVGFEEIRNWLSTRCGIVYAESKGELLRQRLSRVLRSFNLVDLDQLAAGLIRDENQAVQLAVMHAASTNHTFFFREPEVLNKFATQILPGLADRSQVRIWSAAASTGDEAYSVAMLAAETLGPAFLKRMAILGTDISAPVVERAELGVYARRQLAQTPPDMLRKHFKPTGIDQFRVNDDIRACCTFRRMNLKARPYPFSKPFQVVFCRNILYYFDKSDQINTLKAIHAVTEPGGWLVTSVTEPIRDLGTAWRPVSTGIYRRGE</sequence>
<comment type="catalytic activity">
    <reaction evidence="1">
        <text>L-glutamyl-[protein] + S-adenosyl-L-methionine = [protein]-L-glutamate 5-O-methyl ester + S-adenosyl-L-homocysteine</text>
        <dbReference type="Rhea" id="RHEA:24452"/>
        <dbReference type="Rhea" id="RHEA-COMP:10208"/>
        <dbReference type="Rhea" id="RHEA-COMP:10311"/>
        <dbReference type="ChEBI" id="CHEBI:29973"/>
        <dbReference type="ChEBI" id="CHEBI:57856"/>
        <dbReference type="ChEBI" id="CHEBI:59789"/>
        <dbReference type="ChEBI" id="CHEBI:82795"/>
        <dbReference type="EC" id="2.1.1.80"/>
    </reaction>
</comment>
<evidence type="ECO:0000256" key="3">
    <source>
        <dbReference type="ARBA" id="ARBA00022603"/>
    </source>
</evidence>
<evidence type="ECO:0000313" key="8">
    <source>
        <dbReference type="Proteomes" id="UP000245680"/>
    </source>
</evidence>
<name>A0A2V2LGG3_9RHOB</name>
<dbReference type="SUPFAM" id="SSF47757">
    <property type="entry name" value="Chemotaxis receptor methyltransferase CheR, N-terminal domain"/>
    <property type="match status" value="1"/>
</dbReference>
<evidence type="ECO:0000256" key="2">
    <source>
        <dbReference type="ARBA" id="ARBA00012534"/>
    </source>
</evidence>
<dbReference type="RefSeq" id="WP_109811643.1">
    <property type="nucleotide sequence ID" value="NZ_QGKU01000033.1"/>
</dbReference>
<evidence type="ECO:0000256" key="5">
    <source>
        <dbReference type="ARBA" id="ARBA00022691"/>
    </source>
</evidence>
<protein>
    <recommendedName>
        <fullName evidence="2">protein-glutamate O-methyltransferase</fullName>
        <ecNumber evidence="2">2.1.1.80</ecNumber>
    </recommendedName>
</protein>
<evidence type="ECO:0000256" key="4">
    <source>
        <dbReference type="ARBA" id="ARBA00022679"/>
    </source>
</evidence>
<dbReference type="PANTHER" id="PTHR24422:SF10">
    <property type="entry name" value="CHEMOTAXIS PROTEIN METHYLTRANSFERASE 2"/>
    <property type="match status" value="1"/>
</dbReference>
<dbReference type="EC" id="2.1.1.80" evidence="2"/>
<keyword evidence="4" id="KW-0808">Transferase</keyword>
<evidence type="ECO:0000256" key="1">
    <source>
        <dbReference type="ARBA" id="ARBA00001541"/>
    </source>
</evidence>
<dbReference type="Gene3D" id="1.10.155.10">
    <property type="entry name" value="Chemotaxis receptor methyltransferase CheR, N-terminal domain"/>
    <property type="match status" value="1"/>
</dbReference>
<dbReference type="EMBL" id="QGKU01000033">
    <property type="protein sequence ID" value="PWR02594.1"/>
    <property type="molecule type" value="Genomic_DNA"/>
</dbReference>
<comment type="caution">
    <text evidence="7">The sequence shown here is derived from an EMBL/GenBank/DDBJ whole genome shotgun (WGS) entry which is preliminary data.</text>
</comment>
<dbReference type="GO" id="GO:0032259">
    <property type="term" value="P:methylation"/>
    <property type="evidence" value="ECO:0007669"/>
    <property type="project" value="UniProtKB-KW"/>
</dbReference>
<feature type="domain" description="CheR-type methyltransferase" evidence="6">
    <location>
        <begin position="1"/>
        <end position="268"/>
    </location>
</feature>
<dbReference type="AlphaFoldDB" id="A0A2V2LGG3"/>
<gene>
    <name evidence="7" type="ORF">DKT77_10410</name>
</gene>
<evidence type="ECO:0000259" key="6">
    <source>
        <dbReference type="PROSITE" id="PS50123"/>
    </source>
</evidence>
<dbReference type="InterPro" id="IPR050903">
    <property type="entry name" value="Bact_Chemotaxis_MeTrfase"/>
</dbReference>
<keyword evidence="8" id="KW-1185">Reference proteome</keyword>
<keyword evidence="5" id="KW-0949">S-adenosyl-L-methionine</keyword>
<dbReference type="PRINTS" id="PR00996">
    <property type="entry name" value="CHERMTFRASE"/>
</dbReference>
<dbReference type="SUPFAM" id="SSF53335">
    <property type="entry name" value="S-adenosyl-L-methionine-dependent methyltransferases"/>
    <property type="match status" value="1"/>
</dbReference>
<dbReference type="GO" id="GO:0008983">
    <property type="term" value="F:protein-glutamate O-methyltransferase activity"/>
    <property type="evidence" value="ECO:0007669"/>
    <property type="project" value="UniProtKB-EC"/>
</dbReference>
<dbReference type="InterPro" id="IPR022642">
    <property type="entry name" value="CheR_C"/>
</dbReference>
<dbReference type="Pfam" id="PF03705">
    <property type="entry name" value="CheR_N"/>
    <property type="match status" value="1"/>
</dbReference>
<dbReference type="SMART" id="SM00138">
    <property type="entry name" value="MeTrc"/>
    <property type="match status" value="1"/>
</dbReference>
<reference evidence="7 8" key="1">
    <citation type="submission" date="2018-05" db="EMBL/GenBank/DDBJ databases">
        <title>Rhodobacteraceae gen. nov., sp. nov. isolated from sea water.</title>
        <authorList>
            <person name="Ren Y."/>
        </authorList>
    </citation>
    <scope>NUCLEOTIDE SEQUENCE [LARGE SCALE GENOMIC DNA]</scope>
    <source>
        <strain evidence="7 8">TG-679</strain>
    </source>
</reference>
<accession>A0A2V2LGG3</accession>
<proteinExistence type="predicted"/>
<dbReference type="InterPro" id="IPR029063">
    <property type="entry name" value="SAM-dependent_MTases_sf"/>
</dbReference>
<dbReference type="Pfam" id="PF01739">
    <property type="entry name" value="CheR"/>
    <property type="match status" value="1"/>
</dbReference>